<proteinExistence type="predicted"/>
<protein>
    <submittedName>
        <fullName evidence="1">Uncharacterized protein</fullName>
    </submittedName>
</protein>
<keyword evidence="2" id="KW-1185">Reference proteome</keyword>
<evidence type="ECO:0000313" key="2">
    <source>
        <dbReference type="Proteomes" id="UP000092154"/>
    </source>
</evidence>
<evidence type="ECO:0000313" key="1">
    <source>
        <dbReference type="EMBL" id="OAX36113.1"/>
    </source>
</evidence>
<accession>A0A1B7MU14</accession>
<organism evidence="1 2">
    <name type="scientific">Rhizopogon vinicolor AM-OR11-026</name>
    <dbReference type="NCBI Taxonomy" id="1314800"/>
    <lineage>
        <taxon>Eukaryota</taxon>
        <taxon>Fungi</taxon>
        <taxon>Dikarya</taxon>
        <taxon>Basidiomycota</taxon>
        <taxon>Agaricomycotina</taxon>
        <taxon>Agaricomycetes</taxon>
        <taxon>Agaricomycetidae</taxon>
        <taxon>Boletales</taxon>
        <taxon>Suillineae</taxon>
        <taxon>Rhizopogonaceae</taxon>
        <taxon>Rhizopogon</taxon>
    </lineage>
</organism>
<dbReference type="EMBL" id="KV448441">
    <property type="protein sequence ID" value="OAX36113.1"/>
    <property type="molecule type" value="Genomic_DNA"/>
</dbReference>
<name>A0A1B7MU14_9AGAM</name>
<dbReference type="InParanoid" id="A0A1B7MU14"/>
<reference evidence="1 2" key="1">
    <citation type="submission" date="2016-06" db="EMBL/GenBank/DDBJ databases">
        <title>Comparative genomics of the ectomycorrhizal sister species Rhizopogon vinicolor and Rhizopogon vesiculosus (Basidiomycota: Boletales) reveals a divergence of the mating type B locus.</title>
        <authorList>
            <consortium name="DOE Joint Genome Institute"/>
            <person name="Mujic A.B."/>
            <person name="Kuo A."/>
            <person name="Tritt A."/>
            <person name="Lipzen A."/>
            <person name="Chen C."/>
            <person name="Johnson J."/>
            <person name="Sharma A."/>
            <person name="Barry K."/>
            <person name="Grigoriev I.V."/>
            <person name="Spatafora J.W."/>
        </authorList>
    </citation>
    <scope>NUCLEOTIDE SEQUENCE [LARGE SCALE GENOMIC DNA]</scope>
    <source>
        <strain evidence="1 2">AM-OR11-026</strain>
    </source>
</reference>
<dbReference type="AlphaFoldDB" id="A0A1B7MU14"/>
<gene>
    <name evidence="1" type="ORF">K503DRAFT_327676</name>
</gene>
<dbReference type="Proteomes" id="UP000092154">
    <property type="component" value="Unassembled WGS sequence"/>
</dbReference>
<sequence length="78" mass="9124">MSYVSTSPPSLMHVYRLLIERNKDRYQTGRYSPFKLSLSIVHDGSLEDRSTVHSINKSNHTEFCLRFKNRTRGMFASK</sequence>